<dbReference type="Proteomes" id="UP000054485">
    <property type="component" value="Unassembled WGS sequence"/>
</dbReference>
<reference evidence="3" key="2">
    <citation type="submission" date="2015-01" db="EMBL/GenBank/DDBJ databases">
        <title>Evolutionary Origins and Diversification of the Mycorrhizal Mutualists.</title>
        <authorList>
            <consortium name="DOE Joint Genome Institute"/>
            <consortium name="Mycorrhizal Genomics Consortium"/>
            <person name="Kohler A."/>
            <person name="Kuo A."/>
            <person name="Nagy L.G."/>
            <person name="Floudas D."/>
            <person name="Copeland A."/>
            <person name="Barry K.W."/>
            <person name="Cichocki N."/>
            <person name="Veneault-Fourrey C."/>
            <person name="LaButti K."/>
            <person name="Lindquist E.A."/>
            <person name="Lipzen A."/>
            <person name="Lundell T."/>
            <person name="Morin E."/>
            <person name="Murat C."/>
            <person name="Riley R."/>
            <person name="Ohm R."/>
            <person name="Sun H."/>
            <person name="Tunlid A."/>
            <person name="Henrissat B."/>
            <person name="Grigoriev I.V."/>
            <person name="Hibbett D.S."/>
            <person name="Martin F."/>
        </authorList>
    </citation>
    <scope>NUCLEOTIDE SEQUENCE [LARGE SCALE GENOMIC DNA]</scope>
    <source>
        <strain evidence="3">UH-Slu-Lm8-n1</strain>
    </source>
</reference>
<dbReference type="AlphaFoldDB" id="A0A0D0ACX2"/>
<name>A0A0D0ACX2_9AGAM</name>
<dbReference type="OrthoDB" id="3071225at2759"/>
<keyword evidence="1" id="KW-0732">Signal</keyword>
<proteinExistence type="predicted"/>
<gene>
    <name evidence="2" type="ORF">CY34DRAFT_60297</name>
</gene>
<keyword evidence="3" id="KW-1185">Reference proteome</keyword>
<sequence>RWNVALVFSCFIADLFSSGLIESSTMHHCLGLLLREMVSVQHVHVIQTMVKRAGPTLWQTADSHQ</sequence>
<protein>
    <submittedName>
        <fullName evidence="2">Uncharacterized protein</fullName>
    </submittedName>
</protein>
<evidence type="ECO:0000313" key="3">
    <source>
        <dbReference type="Proteomes" id="UP000054485"/>
    </source>
</evidence>
<dbReference type="EMBL" id="KN835141">
    <property type="protein sequence ID" value="KIK48060.1"/>
    <property type="molecule type" value="Genomic_DNA"/>
</dbReference>
<dbReference type="InterPro" id="IPR016024">
    <property type="entry name" value="ARM-type_fold"/>
</dbReference>
<evidence type="ECO:0000256" key="1">
    <source>
        <dbReference type="SAM" id="SignalP"/>
    </source>
</evidence>
<dbReference type="InParanoid" id="A0A0D0ACX2"/>
<organism evidence="2 3">
    <name type="scientific">Suillus luteus UH-Slu-Lm8-n1</name>
    <dbReference type="NCBI Taxonomy" id="930992"/>
    <lineage>
        <taxon>Eukaryota</taxon>
        <taxon>Fungi</taxon>
        <taxon>Dikarya</taxon>
        <taxon>Basidiomycota</taxon>
        <taxon>Agaricomycotina</taxon>
        <taxon>Agaricomycetes</taxon>
        <taxon>Agaricomycetidae</taxon>
        <taxon>Boletales</taxon>
        <taxon>Suillineae</taxon>
        <taxon>Suillaceae</taxon>
        <taxon>Suillus</taxon>
    </lineage>
</organism>
<reference evidence="2 3" key="1">
    <citation type="submission" date="2014-04" db="EMBL/GenBank/DDBJ databases">
        <authorList>
            <consortium name="DOE Joint Genome Institute"/>
            <person name="Kuo A."/>
            <person name="Ruytinx J."/>
            <person name="Rineau F."/>
            <person name="Colpaert J."/>
            <person name="Kohler A."/>
            <person name="Nagy L.G."/>
            <person name="Floudas D."/>
            <person name="Copeland A."/>
            <person name="Barry K.W."/>
            <person name="Cichocki N."/>
            <person name="Veneault-Fourrey C."/>
            <person name="LaButti K."/>
            <person name="Lindquist E.A."/>
            <person name="Lipzen A."/>
            <person name="Lundell T."/>
            <person name="Morin E."/>
            <person name="Murat C."/>
            <person name="Sun H."/>
            <person name="Tunlid A."/>
            <person name="Henrissat B."/>
            <person name="Grigoriev I.V."/>
            <person name="Hibbett D.S."/>
            <person name="Martin F."/>
            <person name="Nordberg H.P."/>
            <person name="Cantor M.N."/>
            <person name="Hua S.X."/>
        </authorList>
    </citation>
    <scope>NUCLEOTIDE SEQUENCE [LARGE SCALE GENOMIC DNA]</scope>
    <source>
        <strain evidence="2 3">UH-Slu-Lm8-n1</strain>
    </source>
</reference>
<feature type="non-terminal residue" evidence="2">
    <location>
        <position position="1"/>
    </location>
</feature>
<feature type="chain" id="PRO_5002207496" evidence="1">
    <location>
        <begin position="18"/>
        <end position="65"/>
    </location>
</feature>
<feature type="signal peptide" evidence="1">
    <location>
        <begin position="1"/>
        <end position="17"/>
    </location>
</feature>
<evidence type="ECO:0000313" key="2">
    <source>
        <dbReference type="EMBL" id="KIK48060.1"/>
    </source>
</evidence>
<feature type="non-terminal residue" evidence="2">
    <location>
        <position position="65"/>
    </location>
</feature>
<accession>A0A0D0ACX2</accession>
<dbReference type="SUPFAM" id="SSF48371">
    <property type="entry name" value="ARM repeat"/>
    <property type="match status" value="1"/>
</dbReference>
<dbReference type="HOGENOM" id="CLU_204943_0_0_1"/>